<dbReference type="InterPro" id="IPR020103">
    <property type="entry name" value="PsdUridine_synth_cat_dom_sf"/>
</dbReference>
<evidence type="ECO:0000259" key="8">
    <source>
        <dbReference type="Pfam" id="PF16198"/>
    </source>
</evidence>
<dbReference type="GO" id="GO:1990481">
    <property type="term" value="P:mRNA pseudouridine synthesis"/>
    <property type="evidence" value="ECO:0007669"/>
    <property type="project" value="TreeGrafter"/>
</dbReference>
<dbReference type="RefSeq" id="WP_276729840.1">
    <property type="nucleotide sequence ID" value="NZ_JAFKMR010000016.1"/>
</dbReference>
<dbReference type="EC" id="5.4.99.25" evidence="5"/>
<comment type="caution">
    <text evidence="9">The sequence shown here is derived from an EMBL/GenBank/DDBJ whole genome shotgun (WGS) entry which is preliminary data.</text>
</comment>
<accession>A0A8I1SX77</accession>
<feature type="domain" description="Pseudouridine synthase II N-terminal" evidence="7">
    <location>
        <begin position="33"/>
        <end position="180"/>
    </location>
</feature>
<dbReference type="SUPFAM" id="SSF55120">
    <property type="entry name" value="Pseudouridine synthase"/>
    <property type="match status" value="1"/>
</dbReference>
<dbReference type="Pfam" id="PF16198">
    <property type="entry name" value="TruB_C_2"/>
    <property type="match status" value="1"/>
</dbReference>
<gene>
    <name evidence="5 9" type="primary">truB</name>
    <name evidence="9" type="ORF">J0I24_08095</name>
</gene>
<dbReference type="FunFam" id="3.30.2350.10:FF:000011">
    <property type="entry name" value="tRNA pseudouridine synthase B"/>
    <property type="match status" value="1"/>
</dbReference>
<name>A0A8I1SX77_THIA3</name>
<dbReference type="PANTHER" id="PTHR13767">
    <property type="entry name" value="TRNA-PSEUDOURIDINE SYNTHASE"/>
    <property type="match status" value="1"/>
</dbReference>
<feature type="active site" description="Nucleophile" evidence="5">
    <location>
        <position position="48"/>
    </location>
</feature>
<comment type="similarity">
    <text evidence="2 5">Belongs to the pseudouridine synthase TruB family. Type 1 subfamily.</text>
</comment>
<evidence type="ECO:0000313" key="10">
    <source>
        <dbReference type="Proteomes" id="UP000664800"/>
    </source>
</evidence>
<evidence type="ECO:0000256" key="6">
    <source>
        <dbReference type="SAM" id="MobiDB-lite"/>
    </source>
</evidence>
<dbReference type="AlphaFoldDB" id="A0A8I1SX77"/>
<sequence>MNVQKTPWEAVNGVLLLNKPRGLTSQQALFRVRRRLRAAKAGHGGTLDPLADGLLMLCFGAATKFAQRHLEADKRYVAVLQLGVRTTTDDAEGEIVERRAVEVSRSQVDAVLPRFIGAISQTPPVYSALKRDGKPLYAYARAGETVEVAARTVQIHSMDVLSLQNDQLALTVHCGKGTYIRALARDIGEALGCGAHLAALTRTASGGFSQEQALTLDEAEALAPADLRSRLLPTDVLLQSSPRQNLDLALAQRFLHGARLSGLAPDEPAVPGEDVRVYGPLAAGQDAVLLGIGAWEQGAESVVLTPRRLLCSDELAPARTFAIPPPISQPRTESLPESLHQDATP</sequence>
<feature type="domain" description="tRNA pseudouridylate synthase B C-terminal" evidence="8">
    <location>
        <begin position="181"/>
        <end position="238"/>
    </location>
</feature>
<dbReference type="GO" id="GO:0160148">
    <property type="term" value="F:tRNA pseudouridine(55) synthase activity"/>
    <property type="evidence" value="ECO:0007669"/>
    <property type="project" value="UniProtKB-EC"/>
</dbReference>
<proteinExistence type="inferred from homology"/>
<feature type="region of interest" description="Disordered" evidence="6">
    <location>
        <begin position="321"/>
        <end position="345"/>
    </location>
</feature>
<dbReference type="HAMAP" id="MF_01080">
    <property type="entry name" value="TruB_bact"/>
    <property type="match status" value="1"/>
</dbReference>
<keyword evidence="4 5" id="KW-0413">Isomerase</keyword>
<evidence type="ECO:0000256" key="5">
    <source>
        <dbReference type="HAMAP-Rule" id="MF_01080"/>
    </source>
</evidence>
<dbReference type="InterPro" id="IPR002501">
    <property type="entry name" value="PsdUridine_synth_N"/>
</dbReference>
<dbReference type="NCBIfam" id="TIGR00431">
    <property type="entry name" value="TruB"/>
    <property type="match status" value="1"/>
</dbReference>
<evidence type="ECO:0000256" key="1">
    <source>
        <dbReference type="ARBA" id="ARBA00000385"/>
    </source>
</evidence>
<dbReference type="GO" id="GO:0003723">
    <property type="term" value="F:RNA binding"/>
    <property type="evidence" value="ECO:0007669"/>
    <property type="project" value="InterPro"/>
</dbReference>
<dbReference type="InterPro" id="IPR014780">
    <property type="entry name" value="tRNA_psdUridine_synth_TruB"/>
</dbReference>
<evidence type="ECO:0000313" key="9">
    <source>
        <dbReference type="EMBL" id="MBN8744261.1"/>
    </source>
</evidence>
<evidence type="ECO:0000256" key="3">
    <source>
        <dbReference type="ARBA" id="ARBA00022694"/>
    </source>
</evidence>
<dbReference type="Gene3D" id="3.30.2350.10">
    <property type="entry name" value="Pseudouridine synthase"/>
    <property type="match status" value="1"/>
</dbReference>
<dbReference type="Proteomes" id="UP000664800">
    <property type="component" value="Unassembled WGS sequence"/>
</dbReference>
<dbReference type="GO" id="GO:0031119">
    <property type="term" value="P:tRNA pseudouridine synthesis"/>
    <property type="evidence" value="ECO:0007669"/>
    <property type="project" value="UniProtKB-UniRule"/>
</dbReference>
<evidence type="ECO:0000256" key="4">
    <source>
        <dbReference type="ARBA" id="ARBA00023235"/>
    </source>
</evidence>
<dbReference type="PANTHER" id="PTHR13767:SF2">
    <property type="entry name" value="PSEUDOURIDYLATE SYNTHASE TRUB1"/>
    <property type="match status" value="1"/>
</dbReference>
<dbReference type="EMBL" id="JAFKMR010000016">
    <property type="protein sequence ID" value="MBN8744261.1"/>
    <property type="molecule type" value="Genomic_DNA"/>
</dbReference>
<evidence type="ECO:0000256" key="2">
    <source>
        <dbReference type="ARBA" id="ARBA00005642"/>
    </source>
</evidence>
<comment type="function">
    <text evidence="5">Responsible for synthesis of pseudouridine from uracil-55 in the psi GC loop of transfer RNAs.</text>
</comment>
<comment type="catalytic activity">
    <reaction evidence="1 5">
        <text>uridine(55) in tRNA = pseudouridine(55) in tRNA</text>
        <dbReference type="Rhea" id="RHEA:42532"/>
        <dbReference type="Rhea" id="RHEA-COMP:10101"/>
        <dbReference type="Rhea" id="RHEA-COMP:10102"/>
        <dbReference type="ChEBI" id="CHEBI:65314"/>
        <dbReference type="ChEBI" id="CHEBI:65315"/>
        <dbReference type="EC" id="5.4.99.25"/>
    </reaction>
</comment>
<dbReference type="InterPro" id="IPR032819">
    <property type="entry name" value="TruB_C"/>
</dbReference>
<keyword evidence="3 5" id="KW-0819">tRNA processing</keyword>
<dbReference type="Pfam" id="PF01509">
    <property type="entry name" value="TruB_N"/>
    <property type="match status" value="1"/>
</dbReference>
<reference evidence="9" key="1">
    <citation type="submission" date="2021-02" db="EMBL/GenBank/DDBJ databases">
        <title>Thiocyanate and organic carbon inputs drive convergent selection for specific autotrophic Afipia and Thiobacillus strains within complex microbiomes.</title>
        <authorList>
            <person name="Huddy R.J."/>
            <person name="Sachdeva R."/>
            <person name="Kadzinga F."/>
            <person name="Kantor R.S."/>
            <person name="Harrison S.T.L."/>
            <person name="Banfield J.F."/>
        </authorList>
    </citation>
    <scope>NUCLEOTIDE SEQUENCE</scope>
    <source>
        <strain evidence="9">SCN18_13_7_16_R3_B_64_19</strain>
    </source>
</reference>
<organism evidence="9 10">
    <name type="scientific">Thiomonas arsenitoxydans (strain DSM 22701 / CIP 110005 / 3As)</name>
    <dbReference type="NCBI Taxonomy" id="426114"/>
    <lineage>
        <taxon>Bacteria</taxon>
        <taxon>Pseudomonadati</taxon>
        <taxon>Pseudomonadota</taxon>
        <taxon>Betaproteobacteria</taxon>
        <taxon>Burkholderiales</taxon>
        <taxon>Thiomonas</taxon>
    </lineage>
</organism>
<dbReference type="CDD" id="cd02573">
    <property type="entry name" value="PseudoU_synth_EcTruB"/>
    <property type="match status" value="1"/>
</dbReference>
<evidence type="ECO:0000259" key="7">
    <source>
        <dbReference type="Pfam" id="PF01509"/>
    </source>
</evidence>
<protein>
    <recommendedName>
        <fullName evidence="5">tRNA pseudouridine synthase B</fullName>
        <ecNumber evidence="5">5.4.99.25</ecNumber>
    </recommendedName>
    <alternativeName>
        <fullName evidence="5">tRNA pseudouridine(55) synthase</fullName>
        <shortName evidence="5">Psi55 synthase</shortName>
    </alternativeName>
    <alternativeName>
        <fullName evidence="5">tRNA pseudouridylate synthase</fullName>
    </alternativeName>
    <alternativeName>
        <fullName evidence="5">tRNA-uridine isomerase</fullName>
    </alternativeName>
</protein>